<reference evidence="1" key="1">
    <citation type="journal article" date="2015" name="Nature">
        <title>Complex archaea that bridge the gap between prokaryotes and eukaryotes.</title>
        <authorList>
            <person name="Spang A."/>
            <person name="Saw J.H."/>
            <person name="Jorgensen S.L."/>
            <person name="Zaremba-Niedzwiedzka K."/>
            <person name="Martijn J."/>
            <person name="Lind A.E."/>
            <person name="van Eijk R."/>
            <person name="Schleper C."/>
            <person name="Guy L."/>
            <person name="Ettema T.J."/>
        </authorList>
    </citation>
    <scope>NUCLEOTIDE SEQUENCE</scope>
</reference>
<name>A0A0F9Q6D4_9ZZZZ</name>
<dbReference type="EMBL" id="LAZR01001854">
    <property type="protein sequence ID" value="KKN38069.1"/>
    <property type="molecule type" value="Genomic_DNA"/>
</dbReference>
<dbReference type="AlphaFoldDB" id="A0A0F9Q6D4"/>
<sequence>MNEYIINIKKNLEDAIDNRDLDLIGNILYDLIQYAVIMKSNNLIFVSSIMRDVIIAYSIIVEEYVLPEKRQDVIIKRAMGFIKEGLPYLNKTDFSNDDIISVFNWVRSSKSETEIDMKEIRNKKEFQRKKITNFIE</sequence>
<proteinExistence type="predicted"/>
<accession>A0A0F9Q6D4</accession>
<protein>
    <submittedName>
        <fullName evidence="1">Uncharacterized protein</fullName>
    </submittedName>
</protein>
<organism evidence="1">
    <name type="scientific">marine sediment metagenome</name>
    <dbReference type="NCBI Taxonomy" id="412755"/>
    <lineage>
        <taxon>unclassified sequences</taxon>
        <taxon>metagenomes</taxon>
        <taxon>ecological metagenomes</taxon>
    </lineage>
</organism>
<gene>
    <name evidence="1" type="ORF">LCGC14_0757190</name>
</gene>
<comment type="caution">
    <text evidence="1">The sequence shown here is derived from an EMBL/GenBank/DDBJ whole genome shotgun (WGS) entry which is preliminary data.</text>
</comment>
<evidence type="ECO:0000313" key="1">
    <source>
        <dbReference type="EMBL" id="KKN38069.1"/>
    </source>
</evidence>